<evidence type="ECO:0000313" key="7">
    <source>
        <dbReference type="Proteomes" id="UP000295765"/>
    </source>
</evidence>
<dbReference type="PROSITE" id="PS50931">
    <property type="entry name" value="HTH_LYSR"/>
    <property type="match status" value="1"/>
</dbReference>
<keyword evidence="2" id="KW-0805">Transcription regulation</keyword>
<reference evidence="6 7" key="1">
    <citation type="submission" date="2019-03" db="EMBL/GenBank/DDBJ databases">
        <title>Genomic Encyclopedia of Type Strains, Phase IV (KMG-IV): sequencing the most valuable type-strain genomes for metagenomic binning, comparative biology and taxonomic classification.</title>
        <authorList>
            <person name="Goeker M."/>
        </authorList>
    </citation>
    <scope>NUCLEOTIDE SEQUENCE [LARGE SCALE GENOMIC DNA]</scope>
    <source>
        <strain evidence="6 7">DSM 25287</strain>
    </source>
</reference>
<comment type="similarity">
    <text evidence="1">Belongs to the LysR transcriptional regulatory family.</text>
</comment>
<dbReference type="PRINTS" id="PR00039">
    <property type="entry name" value="HTHLYSR"/>
</dbReference>
<dbReference type="SUPFAM" id="SSF46785">
    <property type="entry name" value="Winged helix' DNA-binding domain"/>
    <property type="match status" value="1"/>
</dbReference>
<name>A0A4R2LDE5_9GAMM</name>
<dbReference type="InterPro" id="IPR036390">
    <property type="entry name" value="WH_DNA-bd_sf"/>
</dbReference>
<accession>A0A4R2LDE5</accession>
<dbReference type="PANTHER" id="PTHR30118">
    <property type="entry name" value="HTH-TYPE TRANSCRIPTIONAL REGULATOR LEUO-RELATED"/>
    <property type="match status" value="1"/>
</dbReference>
<organism evidence="6 7">
    <name type="scientific">Plasticicumulans lactativorans</name>
    <dbReference type="NCBI Taxonomy" id="1133106"/>
    <lineage>
        <taxon>Bacteria</taxon>
        <taxon>Pseudomonadati</taxon>
        <taxon>Pseudomonadota</taxon>
        <taxon>Gammaproteobacteria</taxon>
        <taxon>Candidatus Competibacteraceae</taxon>
        <taxon>Plasticicumulans</taxon>
    </lineage>
</organism>
<keyword evidence="3" id="KW-0238">DNA-binding</keyword>
<evidence type="ECO:0000256" key="1">
    <source>
        <dbReference type="ARBA" id="ARBA00009437"/>
    </source>
</evidence>
<dbReference type="GO" id="GO:0003700">
    <property type="term" value="F:DNA-binding transcription factor activity"/>
    <property type="evidence" value="ECO:0007669"/>
    <property type="project" value="InterPro"/>
</dbReference>
<dbReference type="Pfam" id="PF00126">
    <property type="entry name" value="HTH_1"/>
    <property type="match status" value="1"/>
</dbReference>
<comment type="caution">
    <text evidence="6">The sequence shown here is derived from an EMBL/GenBank/DDBJ whole genome shotgun (WGS) entry which is preliminary data.</text>
</comment>
<evidence type="ECO:0000256" key="3">
    <source>
        <dbReference type="ARBA" id="ARBA00023125"/>
    </source>
</evidence>
<dbReference type="InterPro" id="IPR036388">
    <property type="entry name" value="WH-like_DNA-bd_sf"/>
</dbReference>
<evidence type="ECO:0000256" key="2">
    <source>
        <dbReference type="ARBA" id="ARBA00023015"/>
    </source>
</evidence>
<dbReference type="RefSeq" id="WP_341540221.1">
    <property type="nucleotide sequence ID" value="NZ_SLWY01000011.1"/>
</dbReference>
<feature type="domain" description="HTH lysR-type" evidence="5">
    <location>
        <begin position="3"/>
        <end position="60"/>
    </location>
</feature>
<evidence type="ECO:0000259" key="5">
    <source>
        <dbReference type="PROSITE" id="PS50931"/>
    </source>
</evidence>
<sequence>MDIELRWLTIFDEIYKTGSVTQAAENLELSQPSVSLGLAKLRKYFNDPLFVRTSRGMEPTPHAAELIGPIRQALTLLHTAVRHRVVFDAARSERTFRIAMTDISQVILLPQLMNHLKRVAPALRVEVMHIGAGIAAELEAGAADLAIGFIPQLEAGFYQQQLFRQQLLCVVRRDHPRIGDTLTLERFVAEAHIVVSLSGTGHWIVDKVLEDRQIHRRIVLRVPSFLGIGRLVASTDLIVIVPGRFAQLLEQSEGVKALAPPIELPAFAVKQHWHERYHHDEGNRWLRATVSELFADHTGALLRQ</sequence>
<evidence type="ECO:0000256" key="4">
    <source>
        <dbReference type="ARBA" id="ARBA00023163"/>
    </source>
</evidence>
<dbReference type="InterPro" id="IPR005119">
    <property type="entry name" value="LysR_subst-bd"/>
</dbReference>
<dbReference type="GO" id="GO:0003677">
    <property type="term" value="F:DNA binding"/>
    <property type="evidence" value="ECO:0007669"/>
    <property type="project" value="UniProtKB-KW"/>
</dbReference>
<dbReference type="AlphaFoldDB" id="A0A4R2LDE5"/>
<dbReference type="Gene3D" id="1.10.10.10">
    <property type="entry name" value="Winged helix-like DNA-binding domain superfamily/Winged helix DNA-binding domain"/>
    <property type="match status" value="1"/>
</dbReference>
<dbReference type="SUPFAM" id="SSF53850">
    <property type="entry name" value="Periplasmic binding protein-like II"/>
    <property type="match status" value="1"/>
</dbReference>
<dbReference type="Gene3D" id="3.40.190.10">
    <property type="entry name" value="Periplasmic binding protein-like II"/>
    <property type="match status" value="2"/>
</dbReference>
<dbReference type="PANTHER" id="PTHR30118:SF15">
    <property type="entry name" value="TRANSCRIPTIONAL REGULATORY PROTEIN"/>
    <property type="match status" value="1"/>
</dbReference>
<gene>
    <name evidence="6" type="ORF">EV699_11169</name>
</gene>
<protein>
    <submittedName>
        <fullName evidence="6">LysR family transcriptional regulator</fullName>
    </submittedName>
</protein>
<keyword evidence="7" id="KW-1185">Reference proteome</keyword>
<keyword evidence="4" id="KW-0804">Transcription</keyword>
<dbReference type="CDD" id="cd08459">
    <property type="entry name" value="PBP2_DntR_NahR_LinR_like"/>
    <property type="match status" value="1"/>
</dbReference>
<dbReference type="InterPro" id="IPR000847">
    <property type="entry name" value="LysR_HTH_N"/>
</dbReference>
<dbReference type="EMBL" id="SLWY01000011">
    <property type="protein sequence ID" value="TCO80868.1"/>
    <property type="molecule type" value="Genomic_DNA"/>
</dbReference>
<dbReference type="Pfam" id="PF03466">
    <property type="entry name" value="LysR_substrate"/>
    <property type="match status" value="1"/>
</dbReference>
<evidence type="ECO:0000313" key="6">
    <source>
        <dbReference type="EMBL" id="TCO80868.1"/>
    </source>
</evidence>
<dbReference type="InterPro" id="IPR050389">
    <property type="entry name" value="LysR-type_TF"/>
</dbReference>
<dbReference type="Proteomes" id="UP000295765">
    <property type="component" value="Unassembled WGS sequence"/>
</dbReference>
<proteinExistence type="inferred from homology"/>